<keyword evidence="1" id="KW-1133">Transmembrane helix</keyword>
<organism evidence="2 3">
    <name type="scientific">Silvimonas terrae</name>
    <dbReference type="NCBI Taxonomy" id="300266"/>
    <lineage>
        <taxon>Bacteria</taxon>
        <taxon>Pseudomonadati</taxon>
        <taxon>Pseudomonadota</taxon>
        <taxon>Betaproteobacteria</taxon>
        <taxon>Neisseriales</taxon>
        <taxon>Chitinibacteraceae</taxon>
        <taxon>Silvimonas</taxon>
    </lineage>
</organism>
<gene>
    <name evidence="2" type="ORF">HNQ50_004296</name>
</gene>
<protein>
    <submittedName>
        <fullName evidence="2">Tfp pilus assembly protein PilW</fullName>
    </submittedName>
</protein>
<keyword evidence="1" id="KW-0472">Membrane</keyword>
<evidence type="ECO:0000313" key="2">
    <source>
        <dbReference type="EMBL" id="MBB5193538.1"/>
    </source>
</evidence>
<dbReference type="RefSeq" id="WP_184103241.1">
    <property type="nucleotide sequence ID" value="NZ_JACHHN010000012.1"/>
</dbReference>
<name>A0A840RLY4_9NEIS</name>
<dbReference type="AlphaFoldDB" id="A0A840RLY4"/>
<comment type="caution">
    <text evidence="2">The sequence shown here is derived from an EMBL/GenBank/DDBJ whole genome shotgun (WGS) entry which is preliminary data.</text>
</comment>
<keyword evidence="3" id="KW-1185">Reference proteome</keyword>
<accession>A0A840RLY4</accession>
<reference evidence="2 3" key="1">
    <citation type="submission" date="2020-08" db="EMBL/GenBank/DDBJ databases">
        <title>Genomic Encyclopedia of Type Strains, Phase IV (KMG-IV): sequencing the most valuable type-strain genomes for metagenomic binning, comparative biology and taxonomic classification.</title>
        <authorList>
            <person name="Goeker M."/>
        </authorList>
    </citation>
    <scope>NUCLEOTIDE SEQUENCE [LARGE SCALE GENOMIC DNA]</scope>
    <source>
        <strain evidence="2 3">DSM 18233</strain>
    </source>
</reference>
<sequence>MNQRPSSQRGWTLTSLMVGMVISLLVIIAMLSLYRIVARMTFDPASGMQPVAAQDRQATTGFLAAQNQLQSAGFGVAGAARNTDIILVNTAANGSSTVISIPNTGTAVAGNAIYWDSNLNPTGTASWVCKGLISQSAQDPVATSLTTWSLTLVQASGSCNPVSSKWNASPSIWTSSSVLASGLPAAVTFSASASAGACWPFGAEVGSGMLALGSMTALASSQSAVAGVQVQMGWSTSTGSNSWTTCLPNFTS</sequence>
<proteinExistence type="predicted"/>
<evidence type="ECO:0000313" key="3">
    <source>
        <dbReference type="Proteomes" id="UP000543030"/>
    </source>
</evidence>
<dbReference type="Proteomes" id="UP000543030">
    <property type="component" value="Unassembled WGS sequence"/>
</dbReference>
<evidence type="ECO:0000256" key="1">
    <source>
        <dbReference type="SAM" id="Phobius"/>
    </source>
</evidence>
<keyword evidence="1" id="KW-0812">Transmembrane</keyword>
<dbReference type="EMBL" id="JACHHN010000012">
    <property type="protein sequence ID" value="MBB5193538.1"/>
    <property type="molecule type" value="Genomic_DNA"/>
</dbReference>
<feature type="transmembrane region" description="Helical" evidence="1">
    <location>
        <begin position="12"/>
        <end position="34"/>
    </location>
</feature>